<keyword evidence="7" id="KW-0418">Kinase</keyword>
<dbReference type="GO" id="GO:0005524">
    <property type="term" value="F:ATP binding"/>
    <property type="evidence" value="ECO:0007669"/>
    <property type="project" value="UniProtKB-KW"/>
</dbReference>
<keyword evidence="10 11" id="KW-0472">Membrane</keyword>
<feature type="domain" description="Histidine kinase" evidence="12">
    <location>
        <begin position="242"/>
        <end position="463"/>
    </location>
</feature>
<keyword evidence="14" id="KW-0547">Nucleotide-binding</keyword>
<dbReference type="Gene3D" id="3.30.565.10">
    <property type="entry name" value="Histidine kinase-like ATPase, C-terminal domain"/>
    <property type="match status" value="1"/>
</dbReference>
<feature type="transmembrane region" description="Helical" evidence="11">
    <location>
        <begin position="149"/>
        <end position="173"/>
    </location>
</feature>
<protein>
    <recommendedName>
        <fullName evidence="3">histidine kinase</fullName>
        <ecNumber evidence="3">2.7.13.3</ecNumber>
    </recommendedName>
</protein>
<keyword evidence="8 11" id="KW-1133">Transmembrane helix</keyword>
<evidence type="ECO:0000256" key="6">
    <source>
        <dbReference type="ARBA" id="ARBA00022692"/>
    </source>
</evidence>
<dbReference type="InterPro" id="IPR003661">
    <property type="entry name" value="HisK_dim/P_dom"/>
</dbReference>
<keyword evidence="15" id="KW-1185">Reference proteome</keyword>
<dbReference type="InterPro" id="IPR003594">
    <property type="entry name" value="HATPase_dom"/>
</dbReference>
<dbReference type="Proteomes" id="UP001595823">
    <property type="component" value="Unassembled WGS sequence"/>
</dbReference>
<keyword evidence="5" id="KW-0808">Transferase</keyword>
<evidence type="ECO:0000259" key="13">
    <source>
        <dbReference type="PROSITE" id="PS50885"/>
    </source>
</evidence>
<evidence type="ECO:0000313" key="15">
    <source>
        <dbReference type="Proteomes" id="UP001595823"/>
    </source>
</evidence>
<evidence type="ECO:0000256" key="5">
    <source>
        <dbReference type="ARBA" id="ARBA00022679"/>
    </source>
</evidence>
<comment type="catalytic activity">
    <reaction evidence="1">
        <text>ATP + protein L-histidine = ADP + protein N-phospho-L-histidine.</text>
        <dbReference type="EC" id="2.7.13.3"/>
    </reaction>
</comment>
<organism evidence="14 15">
    <name type="scientific">Salininema proteolyticum</name>
    <dbReference type="NCBI Taxonomy" id="1607685"/>
    <lineage>
        <taxon>Bacteria</taxon>
        <taxon>Bacillati</taxon>
        <taxon>Actinomycetota</taxon>
        <taxon>Actinomycetes</taxon>
        <taxon>Glycomycetales</taxon>
        <taxon>Glycomycetaceae</taxon>
        <taxon>Salininema</taxon>
    </lineage>
</organism>
<reference evidence="15" key="1">
    <citation type="journal article" date="2019" name="Int. J. Syst. Evol. Microbiol.">
        <title>The Global Catalogue of Microorganisms (GCM) 10K type strain sequencing project: providing services to taxonomists for standard genome sequencing and annotation.</title>
        <authorList>
            <consortium name="The Broad Institute Genomics Platform"/>
            <consortium name="The Broad Institute Genome Sequencing Center for Infectious Disease"/>
            <person name="Wu L."/>
            <person name="Ma J."/>
        </authorList>
    </citation>
    <scope>NUCLEOTIDE SEQUENCE [LARGE SCALE GENOMIC DNA]</scope>
    <source>
        <strain evidence="15">IBRC-M 10908</strain>
    </source>
</reference>
<dbReference type="SMART" id="SM00388">
    <property type="entry name" value="HisKA"/>
    <property type="match status" value="1"/>
</dbReference>
<evidence type="ECO:0000259" key="12">
    <source>
        <dbReference type="PROSITE" id="PS50109"/>
    </source>
</evidence>
<dbReference type="RefSeq" id="WP_380625254.1">
    <property type="nucleotide sequence ID" value="NZ_JBHSDK010000061.1"/>
</dbReference>
<keyword evidence="14" id="KW-0067">ATP-binding</keyword>
<evidence type="ECO:0000256" key="8">
    <source>
        <dbReference type="ARBA" id="ARBA00022989"/>
    </source>
</evidence>
<feature type="domain" description="HAMP" evidence="13">
    <location>
        <begin position="174"/>
        <end position="227"/>
    </location>
</feature>
<dbReference type="SUPFAM" id="SSF47384">
    <property type="entry name" value="Homodimeric domain of signal transducing histidine kinase"/>
    <property type="match status" value="1"/>
</dbReference>
<dbReference type="InterPro" id="IPR003660">
    <property type="entry name" value="HAMP_dom"/>
</dbReference>
<evidence type="ECO:0000256" key="2">
    <source>
        <dbReference type="ARBA" id="ARBA00004236"/>
    </source>
</evidence>
<dbReference type="Pfam" id="PF00672">
    <property type="entry name" value="HAMP"/>
    <property type="match status" value="1"/>
</dbReference>
<dbReference type="EC" id="2.7.13.3" evidence="3"/>
<evidence type="ECO:0000256" key="3">
    <source>
        <dbReference type="ARBA" id="ARBA00012438"/>
    </source>
</evidence>
<name>A0ABV8U4Y4_9ACTN</name>
<dbReference type="SUPFAM" id="SSF158472">
    <property type="entry name" value="HAMP domain-like"/>
    <property type="match status" value="1"/>
</dbReference>
<comment type="caution">
    <text evidence="14">The sequence shown here is derived from an EMBL/GenBank/DDBJ whole genome shotgun (WGS) entry which is preliminary data.</text>
</comment>
<accession>A0ABV8U4Y4</accession>
<dbReference type="SMART" id="SM00304">
    <property type="entry name" value="HAMP"/>
    <property type="match status" value="1"/>
</dbReference>
<evidence type="ECO:0000256" key="10">
    <source>
        <dbReference type="ARBA" id="ARBA00023136"/>
    </source>
</evidence>
<comment type="subcellular location">
    <subcellularLocation>
        <location evidence="2">Cell membrane</location>
    </subcellularLocation>
</comment>
<dbReference type="InterPro" id="IPR050428">
    <property type="entry name" value="TCS_sensor_his_kinase"/>
</dbReference>
<dbReference type="Pfam" id="PF00512">
    <property type="entry name" value="HisKA"/>
    <property type="match status" value="1"/>
</dbReference>
<dbReference type="Pfam" id="PF02518">
    <property type="entry name" value="HATPase_c"/>
    <property type="match status" value="1"/>
</dbReference>
<dbReference type="PROSITE" id="PS50109">
    <property type="entry name" value="HIS_KIN"/>
    <property type="match status" value="1"/>
</dbReference>
<evidence type="ECO:0000256" key="9">
    <source>
        <dbReference type="ARBA" id="ARBA00023012"/>
    </source>
</evidence>
<keyword evidence="9" id="KW-0902">Two-component regulatory system</keyword>
<dbReference type="Gene3D" id="1.10.287.130">
    <property type="match status" value="1"/>
</dbReference>
<evidence type="ECO:0000256" key="11">
    <source>
        <dbReference type="SAM" id="Phobius"/>
    </source>
</evidence>
<keyword evidence="4" id="KW-0597">Phosphoprotein</keyword>
<dbReference type="EMBL" id="JBHSDK010000061">
    <property type="protein sequence ID" value="MFC4337852.1"/>
    <property type="molecule type" value="Genomic_DNA"/>
</dbReference>
<dbReference type="InterPro" id="IPR005467">
    <property type="entry name" value="His_kinase_dom"/>
</dbReference>
<sequence>MSIKAKISASIALLVIVAVTAIGLVTVNVVSTQLTQQVDDQIQKYIQQSFEDRKVSPDLISKEDGRDYSVFALMLFEGDELVGLVESGYVDQSDPAPDIRSAPEPGEFFTAPSVGHGPGYRAYAMYDPASNQTLVVAESLSNVENAVKALTATIVITGSLVALATIMIAWMVMQRGFRSVDRMVQDAETVAGGNLDHRITPQPPDSEMGRLSAALNLMVNRLAYSITEGEAQRQRLKQFVADAGHELRTPLTAIGGYVQLYQNGAAREGEKLDRAMDRIGAENARLAHLVDDLMVLARLDRNVQAEQTPVDLSQLAADAVDDATAADSGHVFELGGPPADPDADPRIVVLANEGQIRQILVNLITNARVHTPEGSTVSVTVRDEGETAVIAVSDNGPGIPEKHRRRIFDRFYRADPSRSRNTGGTGLGLSIVSAIVAGHHGTIDLDSRENEGTTITVRLPKVWMGAPEA</sequence>
<evidence type="ECO:0000256" key="4">
    <source>
        <dbReference type="ARBA" id="ARBA00022553"/>
    </source>
</evidence>
<dbReference type="PROSITE" id="PS50885">
    <property type="entry name" value="HAMP"/>
    <property type="match status" value="1"/>
</dbReference>
<dbReference type="CDD" id="cd06225">
    <property type="entry name" value="HAMP"/>
    <property type="match status" value="1"/>
</dbReference>
<dbReference type="PRINTS" id="PR00344">
    <property type="entry name" value="BCTRLSENSOR"/>
</dbReference>
<dbReference type="CDD" id="cd00082">
    <property type="entry name" value="HisKA"/>
    <property type="match status" value="1"/>
</dbReference>
<dbReference type="SMART" id="SM00387">
    <property type="entry name" value="HATPase_c"/>
    <property type="match status" value="1"/>
</dbReference>
<keyword evidence="6 11" id="KW-0812">Transmembrane</keyword>
<gene>
    <name evidence="14" type="ORF">ACFPET_21905</name>
</gene>
<dbReference type="InterPro" id="IPR004358">
    <property type="entry name" value="Sig_transdc_His_kin-like_C"/>
</dbReference>
<evidence type="ECO:0000256" key="7">
    <source>
        <dbReference type="ARBA" id="ARBA00022777"/>
    </source>
</evidence>
<dbReference type="CDD" id="cd00075">
    <property type="entry name" value="HATPase"/>
    <property type="match status" value="1"/>
</dbReference>
<dbReference type="InterPro" id="IPR036097">
    <property type="entry name" value="HisK_dim/P_sf"/>
</dbReference>
<evidence type="ECO:0000313" key="14">
    <source>
        <dbReference type="EMBL" id="MFC4337852.1"/>
    </source>
</evidence>
<dbReference type="PANTHER" id="PTHR45436:SF5">
    <property type="entry name" value="SENSOR HISTIDINE KINASE TRCS"/>
    <property type="match status" value="1"/>
</dbReference>
<dbReference type="SUPFAM" id="SSF55874">
    <property type="entry name" value="ATPase domain of HSP90 chaperone/DNA topoisomerase II/histidine kinase"/>
    <property type="match status" value="1"/>
</dbReference>
<evidence type="ECO:0000256" key="1">
    <source>
        <dbReference type="ARBA" id="ARBA00000085"/>
    </source>
</evidence>
<proteinExistence type="predicted"/>
<dbReference type="Gene3D" id="6.10.340.10">
    <property type="match status" value="1"/>
</dbReference>
<dbReference type="PANTHER" id="PTHR45436">
    <property type="entry name" value="SENSOR HISTIDINE KINASE YKOH"/>
    <property type="match status" value="1"/>
</dbReference>
<dbReference type="InterPro" id="IPR036890">
    <property type="entry name" value="HATPase_C_sf"/>
</dbReference>